<feature type="region of interest" description="Disordered" evidence="1">
    <location>
        <begin position="409"/>
        <end position="487"/>
    </location>
</feature>
<dbReference type="EMBL" id="CYRX01000033">
    <property type="protein sequence ID" value="CUH62137.1"/>
    <property type="molecule type" value="Genomic_DNA"/>
</dbReference>
<reference evidence="2 3" key="1">
    <citation type="submission" date="2015-09" db="EMBL/GenBank/DDBJ databases">
        <authorList>
            <consortium name="Swine Surveillance"/>
        </authorList>
    </citation>
    <scope>NUCLEOTIDE SEQUENCE [LARGE SCALE GENOMIC DNA]</scope>
    <source>
        <strain evidence="2 3">CECT 5294</strain>
    </source>
</reference>
<dbReference type="STRING" id="266809.PM03_02620"/>
<dbReference type="RefSeq" id="WP_058124650.1">
    <property type="nucleotide sequence ID" value="NZ_CYRX01000033.1"/>
</dbReference>
<accession>A0A0P1FS92</accession>
<organism evidence="2 3">
    <name type="scientific">Thalassobacter stenotrophicus</name>
    <dbReference type="NCBI Taxonomy" id="266809"/>
    <lineage>
        <taxon>Bacteria</taxon>
        <taxon>Pseudomonadati</taxon>
        <taxon>Pseudomonadota</taxon>
        <taxon>Alphaproteobacteria</taxon>
        <taxon>Rhodobacterales</taxon>
        <taxon>Roseobacteraceae</taxon>
        <taxon>Thalassobacter</taxon>
    </lineage>
</organism>
<dbReference type="Proteomes" id="UP000051298">
    <property type="component" value="Unassembled WGS sequence"/>
</dbReference>
<evidence type="ECO:0000313" key="2">
    <source>
        <dbReference type="EMBL" id="CUH62137.1"/>
    </source>
</evidence>
<gene>
    <name evidence="2" type="ORF">THS5294_03451</name>
</gene>
<evidence type="ECO:0000313" key="3">
    <source>
        <dbReference type="Proteomes" id="UP000051298"/>
    </source>
</evidence>
<feature type="compositionally biased region" description="Acidic residues" evidence="1">
    <location>
        <begin position="448"/>
        <end position="466"/>
    </location>
</feature>
<evidence type="ECO:0000256" key="1">
    <source>
        <dbReference type="SAM" id="MobiDB-lite"/>
    </source>
</evidence>
<name>A0A0P1FS92_9RHOB</name>
<sequence length="622" mass="67835">MDSLGHSGEKVQQEMVNASKILTVSYGTFSCTLEGFDDPFSTMKDISEYFRNLASEDRFFGAEPPKLDADMLKHIAEVNTQASVSAQMGDNAVTLRPTDTVTETPEPITPEVPETLEIENEPEIAEHIEAIDEDTDDAPEVTEEIEEPVQDVADETIIEEAPAEVEITDQEEVETPEDTSTVADRLARIRAVVAQDTDPEDDDAFIDTYSEDQHAEDISETAEDSIAALLADDHILPPSEPEMIEDSFEVTDFDDGTLDDGHQIETIEDTAPLAPIAKPAPIARAIVTRVLKSAKDIAKMQVSKPDVSAEDDTISPEDEAEMLASLARIEAETAKRRAEALPATAMNNPADLERLFDATETRFDGAETSRAHANISHLKAAVAARNADAPAASVEENDETEAYREDLANAVKDQEPRIAEPQTETPEAMEVERATPLVLVSEQRVDDGSDEDSLDDLDDTAEDDAIENLAAPSPEDTDEISAPRAEPIGGKVLPRRVRRAMTDSFESDRDTLASVAAAAGENRAELGSDFEDFATELGAKELVDILEAAAAYSQLVQGRESFSRPKLLHLAMEADETFSREEGLRSFGQLLRNGTIKKIKRGSFELTRTSRYAEPAAKRSAS</sequence>
<dbReference type="AlphaFoldDB" id="A0A0P1FS92"/>
<proteinExistence type="predicted"/>
<dbReference type="eggNOG" id="ENOG502Z8NH">
    <property type="taxonomic scope" value="Bacteria"/>
</dbReference>
<feature type="compositionally biased region" description="Basic and acidic residues" evidence="1">
    <location>
        <begin position="409"/>
        <end position="418"/>
    </location>
</feature>
<protein>
    <submittedName>
        <fullName evidence="2">Uncharacterized protein</fullName>
    </submittedName>
</protein>